<evidence type="ECO:0000313" key="2">
    <source>
        <dbReference type="EMBL" id="CUS24049.1"/>
    </source>
</evidence>
<dbReference type="AlphaFoldDB" id="A0A0P1KVM8"/>
<keyword evidence="1" id="KW-0812">Transmembrane</keyword>
<sequence length="143" mass="16664">MDFYAFLVLFVIIIAFVLLLPLLSGTFSYKFRKPAARAGKADREHLSRTQRLKEKLEFSKDQNPIKFQLRENASTSSRNKQFEVDSKTGLKKRTIGKYSADPNEFDYDLSELIEEDVLEDKKQSELRYQQFAGREQEESEALV</sequence>
<keyword evidence="1" id="KW-1133">Transmembrane helix</keyword>
<proteinExistence type="predicted"/>
<dbReference type="OrthoDB" id="4035964at2759"/>
<protein>
    <submittedName>
        <fullName evidence="2">LAQU0S13e02146g1_1</fullName>
    </submittedName>
</protein>
<dbReference type="EMBL" id="LN890566">
    <property type="protein sequence ID" value="CUS24049.1"/>
    <property type="molecule type" value="Genomic_DNA"/>
</dbReference>
<evidence type="ECO:0000313" key="3">
    <source>
        <dbReference type="Proteomes" id="UP000236544"/>
    </source>
</evidence>
<dbReference type="Proteomes" id="UP000236544">
    <property type="component" value="Unassembled WGS sequence"/>
</dbReference>
<name>A0A0P1KVM8_9SACH</name>
<feature type="transmembrane region" description="Helical" evidence="1">
    <location>
        <begin position="6"/>
        <end position="27"/>
    </location>
</feature>
<keyword evidence="3" id="KW-1185">Reference proteome</keyword>
<organism evidence="2 3">
    <name type="scientific">Lachancea quebecensis</name>
    <dbReference type="NCBI Taxonomy" id="1654605"/>
    <lineage>
        <taxon>Eukaryota</taxon>
        <taxon>Fungi</taxon>
        <taxon>Dikarya</taxon>
        <taxon>Ascomycota</taxon>
        <taxon>Saccharomycotina</taxon>
        <taxon>Saccharomycetes</taxon>
        <taxon>Saccharomycetales</taxon>
        <taxon>Saccharomycetaceae</taxon>
        <taxon>Lachancea</taxon>
    </lineage>
</organism>
<reference evidence="3" key="1">
    <citation type="submission" date="2015-10" db="EMBL/GenBank/DDBJ databases">
        <authorList>
            <person name="Devillers H."/>
        </authorList>
    </citation>
    <scope>NUCLEOTIDE SEQUENCE [LARGE SCALE GENOMIC DNA]</scope>
</reference>
<gene>
    <name evidence="2" type="ORF">LAQU0_S13e02146g</name>
</gene>
<accession>A0A0P1KVM8</accession>
<evidence type="ECO:0000256" key="1">
    <source>
        <dbReference type="SAM" id="Phobius"/>
    </source>
</evidence>
<keyword evidence="1" id="KW-0472">Membrane</keyword>